<name>A0A9Q3BB95_9BASI</name>
<organism evidence="2 3">
    <name type="scientific">Austropuccinia psidii MF-1</name>
    <dbReference type="NCBI Taxonomy" id="1389203"/>
    <lineage>
        <taxon>Eukaryota</taxon>
        <taxon>Fungi</taxon>
        <taxon>Dikarya</taxon>
        <taxon>Basidiomycota</taxon>
        <taxon>Pucciniomycotina</taxon>
        <taxon>Pucciniomycetes</taxon>
        <taxon>Pucciniales</taxon>
        <taxon>Sphaerophragmiaceae</taxon>
        <taxon>Austropuccinia</taxon>
    </lineage>
</organism>
<dbReference type="AlphaFoldDB" id="A0A9Q3BB95"/>
<accession>A0A9Q3BB95</accession>
<proteinExistence type="predicted"/>
<feature type="region of interest" description="Disordered" evidence="1">
    <location>
        <begin position="41"/>
        <end position="82"/>
    </location>
</feature>
<protein>
    <submittedName>
        <fullName evidence="2">Uncharacterized protein</fullName>
    </submittedName>
</protein>
<dbReference type="Proteomes" id="UP000765509">
    <property type="component" value="Unassembled WGS sequence"/>
</dbReference>
<gene>
    <name evidence="2" type="ORF">O181_002046</name>
</gene>
<evidence type="ECO:0000313" key="2">
    <source>
        <dbReference type="EMBL" id="MBW0462331.1"/>
    </source>
</evidence>
<feature type="region of interest" description="Disordered" evidence="1">
    <location>
        <begin position="1"/>
        <end position="22"/>
    </location>
</feature>
<reference evidence="2" key="1">
    <citation type="submission" date="2021-03" db="EMBL/GenBank/DDBJ databases">
        <title>Draft genome sequence of rust myrtle Austropuccinia psidii MF-1, a brazilian biotype.</title>
        <authorList>
            <person name="Quecine M.C."/>
            <person name="Pachon D.M.R."/>
            <person name="Bonatelli M.L."/>
            <person name="Correr F.H."/>
            <person name="Franceschini L.M."/>
            <person name="Leite T.F."/>
            <person name="Margarido G.R.A."/>
            <person name="Almeida C.A."/>
            <person name="Ferrarezi J.A."/>
            <person name="Labate C.A."/>
        </authorList>
    </citation>
    <scope>NUCLEOTIDE SEQUENCE</scope>
    <source>
        <strain evidence="2">MF-1</strain>
    </source>
</reference>
<evidence type="ECO:0000256" key="1">
    <source>
        <dbReference type="SAM" id="MobiDB-lite"/>
    </source>
</evidence>
<dbReference type="EMBL" id="AVOT02000326">
    <property type="protein sequence ID" value="MBW0462331.1"/>
    <property type="molecule type" value="Genomic_DNA"/>
</dbReference>
<keyword evidence="3" id="KW-1185">Reference proteome</keyword>
<sequence>MSPAHLRSLGVPWNQPEDRKGLLGSRRLGFGKHGEWQETQGYHAHTLTQQTPQDRGLDRFGSSSSSLLTPEKPVSMEHRKKEIQPGLTLGRTWGCLGEDMSQRYIFQGPYGNDQRLEFQKALKNLRREGI</sequence>
<comment type="caution">
    <text evidence="2">The sequence shown here is derived from an EMBL/GenBank/DDBJ whole genome shotgun (WGS) entry which is preliminary data.</text>
</comment>
<evidence type="ECO:0000313" key="3">
    <source>
        <dbReference type="Proteomes" id="UP000765509"/>
    </source>
</evidence>